<evidence type="ECO:0000256" key="2">
    <source>
        <dbReference type="ARBA" id="ARBA00010004"/>
    </source>
</evidence>
<dbReference type="GO" id="GO:0071973">
    <property type="term" value="P:bacterial-type flagellum-dependent cell motility"/>
    <property type="evidence" value="ECO:0007669"/>
    <property type="project" value="InterPro"/>
</dbReference>
<dbReference type="AlphaFoldDB" id="A0A927C7E2"/>
<gene>
    <name evidence="12" type="primary">fliJ</name>
    <name evidence="12" type="ORF">IDH45_12245</name>
</gene>
<dbReference type="GO" id="GO:0015031">
    <property type="term" value="P:protein transport"/>
    <property type="evidence" value="ECO:0007669"/>
    <property type="project" value="UniProtKB-KW"/>
</dbReference>
<dbReference type="GO" id="GO:0009288">
    <property type="term" value="C:bacterial-type flagellum"/>
    <property type="evidence" value="ECO:0007669"/>
    <property type="project" value="InterPro"/>
</dbReference>
<keyword evidence="4" id="KW-0813">Transport</keyword>
<evidence type="ECO:0000313" key="12">
    <source>
        <dbReference type="EMBL" id="MBD2862754.1"/>
    </source>
</evidence>
<comment type="similarity">
    <text evidence="2">Belongs to the FliJ family.</text>
</comment>
<evidence type="ECO:0000256" key="10">
    <source>
        <dbReference type="ARBA" id="ARBA00023225"/>
    </source>
</evidence>
<evidence type="ECO:0000256" key="3">
    <source>
        <dbReference type="ARBA" id="ARBA00020392"/>
    </source>
</evidence>
<evidence type="ECO:0000256" key="7">
    <source>
        <dbReference type="ARBA" id="ARBA00022795"/>
    </source>
</evidence>
<keyword evidence="8" id="KW-0653">Protein transport</keyword>
<sequence>MRFRYPLQKLVDLKTNQKEQAEWMLSEAIADLQREELALSELRAEQGRLAAELEQASIRRTTISQMQMLQLYLQHLDRQIHSKCEDVGRAQANVSEKQQYLTEKLKEEKVWTKAKEKAQSQFTAFVLKKEQDELDELALNRRFQTI</sequence>
<dbReference type="InterPro" id="IPR053716">
    <property type="entry name" value="Flag_assembly_chemotaxis_eff"/>
</dbReference>
<dbReference type="NCBIfam" id="TIGR02473">
    <property type="entry name" value="flagell_FliJ"/>
    <property type="match status" value="1"/>
</dbReference>
<evidence type="ECO:0000256" key="1">
    <source>
        <dbReference type="ARBA" id="ARBA00004413"/>
    </source>
</evidence>
<keyword evidence="11" id="KW-0175">Coiled coil</keyword>
<dbReference type="GO" id="GO:0005886">
    <property type="term" value="C:plasma membrane"/>
    <property type="evidence" value="ECO:0007669"/>
    <property type="project" value="UniProtKB-SubCell"/>
</dbReference>
<accession>A0A927C7E2</accession>
<dbReference type="Gene3D" id="1.10.287.1700">
    <property type="match status" value="1"/>
</dbReference>
<keyword evidence="9" id="KW-0472">Membrane</keyword>
<keyword evidence="12" id="KW-0282">Flagellum</keyword>
<evidence type="ECO:0000256" key="9">
    <source>
        <dbReference type="ARBA" id="ARBA00023136"/>
    </source>
</evidence>
<evidence type="ECO:0000256" key="6">
    <source>
        <dbReference type="ARBA" id="ARBA00022500"/>
    </source>
</evidence>
<evidence type="ECO:0000256" key="5">
    <source>
        <dbReference type="ARBA" id="ARBA00022475"/>
    </source>
</evidence>
<proteinExistence type="inferred from homology"/>
<keyword evidence="10" id="KW-1006">Bacterial flagellum protein export</keyword>
<evidence type="ECO:0000256" key="11">
    <source>
        <dbReference type="SAM" id="Coils"/>
    </source>
</evidence>
<reference evidence="12" key="1">
    <citation type="submission" date="2020-09" db="EMBL/GenBank/DDBJ databases">
        <title>A novel bacterium of genus Paenibacillus, isolated from South China Sea.</title>
        <authorList>
            <person name="Huang H."/>
            <person name="Mo K."/>
            <person name="Hu Y."/>
        </authorList>
    </citation>
    <scope>NUCLEOTIDE SEQUENCE</scope>
    <source>
        <strain evidence="12">IB182363</strain>
    </source>
</reference>
<name>A0A927C7E2_9BACL</name>
<keyword evidence="7" id="KW-1005">Bacterial flagellum biogenesis</keyword>
<feature type="coiled-coil region" evidence="11">
    <location>
        <begin position="25"/>
        <end position="59"/>
    </location>
</feature>
<dbReference type="EMBL" id="JACXJA010000014">
    <property type="protein sequence ID" value="MBD2862754.1"/>
    <property type="molecule type" value="Genomic_DNA"/>
</dbReference>
<keyword evidence="6" id="KW-0145">Chemotaxis</keyword>
<dbReference type="Proteomes" id="UP000639396">
    <property type="component" value="Unassembled WGS sequence"/>
</dbReference>
<dbReference type="RefSeq" id="WP_190927915.1">
    <property type="nucleotide sequence ID" value="NZ_JACXJA010000014.1"/>
</dbReference>
<keyword evidence="12" id="KW-0966">Cell projection</keyword>
<organism evidence="12 13">
    <name type="scientific">Paenibacillus oceani</name>
    <dbReference type="NCBI Taxonomy" id="2772510"/>
    <lineage>
        <taxon>Bacteria</taxon>
        <taxon>Bacillati</taxon>
        <taxon>Bacillota</taxon>
        <taxon>Bacilli</taxon>
        <taxon>Bacillales</taxon>
        <taxon>Paenibacillaceae</taxon>
        <taxon>Paenibacillus</taxon>
    </lineage>
</organism>
<dbReference type="Pfam" id="PF02050">
    <property type="entry name" value="FliJ"/>
    <property type="match status" value="1"/>
</dbReference>
<keyword evidence="13" id="KW-1185">Reference proteome</keyword>
<evidence type="ECO:0000256" key="8">
    <source>
        <dbReference type="ARBA" id="ARBA00022927"/>
    </source>
</evidence>
<dbReference type="InterPro" id="IPR012823">
    <property type="entry name" value="Flagell_FliJ"/>
</dbReference>
<keyword evidence="12" id="KW-0969">Cilium</keyword>
<evidence type="ECO:0000313" key="13">
    <source>
        <dbReference type="Proteomes" id="UP000639396"/>
    </source>
</evidence>
<comment type="subcellular location">
    <subcellularLocation>
        <location evidence="1">Cell membrane</location>
        <topology evidence="1">Peripheral membrane protein</topology>
        <orientation evidence="1">Cytoplasmic side</orientation>
    </subcellularLocation>
</comment>
<dbReference type="GO" id="GO:0006935">
    <property type="term" value="P:chemotaxis"/>
    <property type="evidence" value="ECO:0007669"/>
    <property type="project" value="UniProtKB-KW"/>
</dbReference>
<evidence type="ECO:0000256" key="4">
    <source>
        <dbReference type="ARBA" id="ARBA00022448"/>
    </source>
</evidence>
<comment type="caution">
    <text evidence="12">The sequence shown here is derived from an EMBL/GenBank/DDBJ whole genome shotgun (WGS) entry which is preliminary data.</text>
</comment>
<keyword evidence="5" id="KW-1003">Cell membrane</keyword>
<dbReference type="GO" id="GO:0044781">
    <property type="term" value="P:bacterial-type flagellum organization"/>
    <property type="evidence" value="ECO:0007669"/>
    <property type="project" value="UniProtKB-KW"/>
</dbReference>
<protein>
    <recommendedName>
        <fullName evidence="3">Flagellar FliJ protein</fullName>
    </recommendedName>
</protein>